<accession>A0A816F626</accession>
<feature type="non-terminal residue" evidence="3">
    <location>
        <position position="382"/>
    </location>
</feature>
<organism evidence="3 4">
    <name type="scientific">Adineta ricciae</name>
    <name type="common">Rotifer</name>
    <dbReference type="NCBI Taxonomy" id="249248"/>
    <lineage>
        <taxon>Eukaryota</taxon>
        <taxon>Metazoa</taxon>
        <taxon>Spiralia</taxon>
        <taxon>Gnathifera</taxon>
        <taxon>Rotifera</taxon>
        <taxon>Eurotatoria</taxon>
        <taxon>Bdelloidea</taxon>
        <taxon>Adinetida</taxon>
        <taxon>Adinetidae</taxon>
        <taxon>Adineta</taxon>
    </lineage>
</organism>
<feature type="domain" description="TTF-type" evidence="2">
    <location>
        <begin position="148"/>
        <end position="213"/>
    </location>
</feature>
<evidence type="ECO:0000313" key="3">
    <source>
        <dbReference type="EMBL" id="CAF1656972.1"/>
    </source>
</evidence>
<dbReference type="EMBL" id="CAJNOR010010829">
    <property type="protein sequence ID" value="CAF1656972.1"/>
    <property type="molecule type" value="Genomic_DNA"/>
</dbReference>
<gene>
    <name evidence="3" type="ORF">XAT740_LOCUS56103</name>
</gene>
<dbReference type="PANTHER" id="PTHR45749">
    <property type="match status" value="1"/>
</dbReference>
<keyword evidence="4" id="KW-1185">Reference proteome</keyword>
<proteinExistence type="predicted"/>
<protein>
    <recommendedName>
        <fullName evidence="2">TTF-type domain-containing protein</fullName>
    </recommendedName>
</protein>
<evidence type="ECO:0000313" key="4">
    <source>
        <dbReference type="Proteomes" id="UP000663828"/>
    </source>
</evidence>
<evidence type="ECO:0000259" key="2">
    <source>
        <dbReference type="SMART" id="SM00597"/>
    </source>
</evidence>
<feature type="region of interest" description="Disordered" evidence="1">
    <location>
        <begin position="123"/>
        <end position="146"/>
    </location>
</feature>
<evidence type="ECO:0000256" key="1">
    <source>
        <dbReference type="SAM" id="MobiDB-lite"/>
    </source>
</evidence>
<comment type="caution">
    <text evidence="3">The sequence shown here is derived from an EMBL/GenBank/DDBJ whole genome shotgun (WGS) entry which is preliminary data.</text>
</comment>
<name>A0A816F626_ADIRI</name>
<dbReference type="Proteomes" id="UP000663828">
    <property type="component" value="Unassembled WGS sequence"/>
</dbReference>
<dbReference type="SMART" id="SM00597">
    <property type="entry name" value="ZnF_TTF"/>
    <property type="match status" value="1"/>
</dbReference>
<reference evidence="3" key="1">
    <citation type="submission" date="2021-02" db="EMBL/GenBank/DDBJ databases">
        <authorList>
            <person name="Nowell W R."/>
        </authorList>
    </citation>
    <scope>NUCLEOTIDE SEQUENCE</scope>
</reference>
<dbReference type="Pfam" id="PF14291">
    <property type="entry name" value="DUF4371"/>
    <property type="match status" value="1"/>
</dbReference>
<dbReference type="AlphaFoldDB" id="A0A816F626"/>
<dbReference type="InterPro" id="IPR006580">
    <property type="entry name" value="Znf_TTF"/>
</dbReference>
<dbReference type="PANTHER" id="PTHR45749:SF37">
    <property type="entry name" value="OS05G0311600 PROTEIN"/>
    <property type="match status" value="1"/>
</dbReference>
<sequence>MKRLVVHQIKLQNHLYYHLYKYPSSLSIPSPLPLLVSCEILPPSSSQIPSSSLVPSPTSYALLLSSTECSSSISSTTECSFSISPSECSSFIPSPKQQTLSASLSPLALSPTTPAMIMEKSSIPSDISRSSAELPTQPKLSSYPTDKQNRSFRSIWYSTFPWLEYSVKENLVYCYYCRHFGSGFNLLNRHDTSASHRYACSNYEQFILRTNTQATVINVIDKGRVEIIKKNRQRLTKIASTVLLCSRQSIALRGHDENELSNNRGNFIEILKWSSTTDPLVKAILVDSANNASYLSPLIQNELINLMANQIRKKIVEKVDGHVFAFMADETRDCTEYEQLSIVLRCISNEPLKNSNTIDKNSIFNEYLLGLVKLNEFDAESL</sequence>
<dbReference type="InterPro" id="IPR025398">
    <property type="entry name" value="DUF4371"/>
</dbReference>
<feature type="non-terminal residue" evidence="3">
    <location>
        <position position="1"/>
    </location>
</feature>